<protein>
    <recommendedName>
        <fullName evidence="2">Nitrous oxide reductase maturation protein, outer-membrane lipoprotein NosL</fullName>
    </recommendedName>
</protein>
<name>A0A6S6TSD5_9BACT</name>
<organism evidence="1">
    <name type="scientific">uncultured Sulfurovum sp</name>
    <dbReference type="NCBI Taxonomy" id="269237"/>
    <lineage>
        <taxon>Bacteria</taxon>
        <taxon>Pseudomonadati</taxon>
        <taxon>Campylobacterota</taxon>
        <taxon>Epsilonproteobacteria</taxon>
        <taxon>Campylobacterales</taxon>
        <taxon>Sulfurovaceae</taxon>
        <taxon>Sulfurovum</taxon>
        <taxon>environmental samples</taxon>
    </lineage>
</organism>
<reference evidence="1" key="1">
    <citation type="submission" date="2020-01" db="EMBL/GenBank/DDBJ databases">
        <authorList>
            <person name="Meier V. D."/>
            <person name="Meier V D."/>
        </authorList>
    </citation>
    <scope>NUCLEOTIDE SEQUENCE</scope>
    <source>
        <strain evidence="1">HLG_WM_MAG_01</strain>
    </source>
</reference>
<accession>A0A6S6TSD5</accession>
<dbReference type="EMBL" id="CACVAS010000117">
    <property type="protein sequence ID" value="CAA6823712.1"/>
    <property type="molecule type" value="Genomic_DNA"/>
</dbReference>
<dbReference type="AlphaFoldDB" id="A0A6S6TSD5"/>
<dbReference type="SUPFAM" id="SSF160387">
    <property type="entry name" value="NosL/MerB-like"/>
    <property type="match status" value="1"/>
</dbReference>
<proteinExistence type="predicted"/>
<evidence type="ECO:0008006" key="2">
    <source>
        <dbReference type="Google" id="ProtNLM"/>
    </source>
</evidence>
<gene>
    <name evidence="1" type="ORF">HELGO_WM970</name>
</gene>
<evidence type="ECO:0000313" key="1">
    <source>
        <dbReference type="EMBL" id="CAA6823712.1"/>
    </source>
</evidence>
<sequence>MKKILPLLIIFVILAIAAVIFVSMATKDQPITIIKGNTDMKPWPLKVNFTNDPHCKMLITEQRNSSQVVAPDGRTWFFDDPACMVLWIEHKPFEKTAKLWIHSIDTKKWIDARKAWYGRADKTAMHYGFGAREHKVEGTIDFTTMRLYVFRGEHLGNPKIRKKLLGK</sequence>